<keyword evidence="2" id="KW-1185">Reference proteome</keyword>
<dbReference type="Proteomes" id="UP001178461">
    <property type="component" value="Chromosome 2"/>
</dbReference>
<sequence>MDKREASLMLPTILIWQFPLREPLEHDPVLGSAVALPGPIHLALLPHFGPSCSLTFSRTRPYFFLTVQLKEDLDQGSFFLITCDGVTGEKLHLMKYLFLRVDLKGLKV</sequence>
<name>A0AA35JUQ7_9SAUR</name>
<accession>A0AA35JUQ7</accession>
<gene>
    <name evidence="1" type="ORF">PODLI_1B008602</name>
</gene>
<dbReference type="EMBL" id="OX395127">
    <property type="protein sequence ID" value="CAI5766096.1"/>
    <property type="molecule type" value="Genomic_DNA"/>
</dbReference>
<evidence type="ECO:0000313" key="2">
    <source>
        <dbReference type="Proteomes" id="UP001178461"/>
    </source>
</evidence>
<organism evidence="1 2">
    <name type="scientific">Podarcis lilfordi</name>
    <name type="common">Lilford's wall lizard</name>
    <dbReference type="NCBI Taxonomy" id="74358"/>
    <lineage>
        <taxon>Eukaryota</taxon>
        <taxon>Metazoa</taxon>
        <taxon>Chordata</taxon>
        <taxon>Craniata</taxon>
        <taxon>Vertebrata</taxon>
        <taxon>Euteleostomi</taxon>
        <taxon>Lepidosauria</taxon>
        <taxon>Squamata</taxon>
        <taxon>Bifurcata</taxon>
        <taxon>Unidentata</taxon>
        <taxon>Episquamata</taxon>
        <taxon>Laterata</taxon>
        <taxon>Lacertibaenia</taxon>
        <taxon>Lacertidae</taxon>
        <taxon>Podarcis</taxon>
    </lineage>
</organism>
<evidence type="ECO:0000313" key="1">
    <source>
        <dbReference type="EMBL" id="CAI5766096.1"/>
    </source>
</evidence>
<protein>
    <submittedName>
        <fullName evidence="1">Uncharacterized protein</fullName>
    </submittedName>
</protein>
<reference evidence="1" key="1">
    <citation type="submission" date="2022-12" db="EMBL/GenBank/DDBJ databases">
        <authorList>
            <person name="Alioto T."/>
            <person name="Alioto T."/>
            <person name="Gomez Garrido J."/>
        </authorList>
    </citation>
    <scope>NUCLEOTIDE SEQUENCE</scope>
</reference>
<proteinExistence type="predicted"/>
<dbReference type="AlphaFoldDB" id="A0AA35JUQ7"/>